<name>A0ABQ5GKX7_9ASTR</name>
<reference evidence="1" key="1">
    <citation type="journal article" date="2022" name="Int. J. Mol. Sci.">
        <title>Draft Genome of Tanacetum Coccineum: Genomic Comparison of Closely Related Tanacetum-Family Plants.</title>
        <authorList>
            <person name="Yamashiro T."/>
            <person name="Shiraishi A."/>
            <person name="Nakayama K."/>
            <person name="Satake H."/>
        </authorList>
    </citation>
    <scope>NUCLEOTIDE SEQUENCE</scope>
</reference>
<proteinExistence type="predicted"/>
<comment type="caution">
    <text evidence="1">The sequence shown here is derived from an EMBL/GenBank/DDBJ whole genome shotgun (WGS) entry which is preliminary data.</text>
</comment>
<keyword evidence="2" id="KW-1185">Reference proteome</keyword>
<reference evidence="1" key="2">
    <citation type="submission" date="2022-01" db="EMBL/GenBank/DDBJ databases">
        <authorList>
            <person name="Yamashiro T."/>
            <person name="Shiraishi A."/>
            <person name="Satake H."/>
            <person name="Nakayama K."/>
        </authorList>
    </citation>
    <scope>NUCLEOTIDE SEQUENCE</scope>
</reference>
<sequence length="137" mass="15423">MKVQYPPLDQNQIISHHGRKQRPKKIMPDVANEKENALSQAGLEAEVARLKCLLVDIRGRIEGEIGSFTYQKRMPTNQNIVNPIMTGRYVMSPCNMQCGDQVYCLHPEVDGKVGKDASIHDPVLNGCDFENLQCLEN</sequence>
<evidence type="ECO:0000313" key="1">
    <source>
        <dbReference type="EMBL" id="GJT76266.1"/>
    </source>
</evidence>
<organism evidence="1 2">
    <name type="scientific">Tanacetum coccineum</name>
    <dbReference type="NCBI Taxonomy" id="301880"/>
    <lineage>
        <taxon>Eukaryota</taxon>
        <taxon>Viridiplantae</taxon>
        <taxon>Streptophyta</taxon>
        <taxon>Embryophyta</taxon>
        <taxon>Tracheophyta</taxon>
        <taxon>Spermatophyta</taxon>
        <taxon>Magnoliopsida</taxon>
        <taxon>eudicotyledons</taxon>
        <taxon>Gunneridae</taxon>
        <taxon>Pentapetalae</taxon>
        <taxon>asterids</taxon>
        <taxon>campanulids</taxon>
        <taxon>Asterales</taxon>
        <taxon>Asteraceae</taxon>
        <taxon>Asteroideae</taxon>
        <taxon>Anthemideae</taxon>
        <taxon>Anthemidinae</taxon>
        <taxon>Tanacetum</taxon>
    </lineage>
</organism>
<protein>
    <submittedName>
        <fullName evidence="1">Uncharacterized protein</fullName>
    </submittedName>
</protein>
<evidence type="ECO:0000313" key="2">
    <source>
        <dbReference type="Proteomes" id="UP001151760"/>
    </source>
</evidence>
<accession>A0ABQ5GKX7</accession>
<gene>
    <name evidence="1" type="ORF">Tco_1042991</name>
</gene>
<dbReference type="EMBL" id="BQNB010018609">
    <property type="protein sequence ID" value="GJT76266.1"/>
    <property type="molecule type" value="Genomic_DNA"/>
</dbReference>
<dbReference type="Proteomes" id="UP001151760">
    <property type="component" value="Unassembled WGS sequence"/>
</dbReference>